<dbReference type="InParanoid" id="A0A0D2VHQ6"/>
<keyword evidence="3" id="KW-1185">Reference proteome</keyword>
<evidence type="ECO:0000256" key="1">
    <source>
        <dbReference type="SAM" id="MobiDB-lite"/>
    </source>
</evidence>
<evidence type="ECO:0000313" key="3">
    <source>
        <dbReference type="Proteomes" id="UP000008743"/>
    </source>
</evidence>
<organism evidence="2 3">
    <name type="scientific">Capsaspora owczarzaki (strain ATCC 30864)</name>
    <dbReference type="NCBI Taxonomy" id="595528"/>
    <lineage>
        <taxon>Eukaryota</taxon>
        <taxon>Filasterea</taxon>
        <taxon>Capsaspora</taxon>
    </lineage>
</organism>
<gene>
    <name evidence="2" type="ORF">CAOG_009364</name>
</gene>
<protein>
    <submittedName>
        <fullName evidence="2">Uncharacterized protein</fullName>
    </submittedName>
</protein>
<evidence type="ECO:0000313" key="2">
    <source>
        <dbReference type="EMBL" id="KJE89477.1"/>
    </source>
</evidence>
<name>A0A0D2VHQ6_CAPO3</name>
<dbReference type="Proteomes" id="UP000008743">
    <property type="component" value="Unassembled WGS sequence"/>
</dbReference>
<accession>A0A0D2VHQ6</accession>
<proteinExistence type="predicted"/>
<reference evidence="3" key="1">
    <citation type="submission" date="2011-02" db="EMBL/GenBank/DDBJ databases">
        <title>The Genome Sequence of Capsaspora owczarzaki ATCC 30864.</title>
        <authorList>
            <person name="Russ C."/>
            <person name="Cuomo C."/>
            <person name="Burger G."/>
            <person name="Gray M.W."/>
            <person name="Holland P.W.H."/>
            <person name="King N."/>
            <person name="Lang F.B.F."/>
            <person name="Roger A.J."/>
            <person name="Ruiz-Trillo I."/>
            <person name="Young S.K."/>
            <person name="Zeng Q."/>
            <person name="Gargeya S."/>
            <person name="Alvarado L."/>
            <person name="Berlin A."/>
            <person name="Chapman S.B."/>
            <person name="Chen Z."/>
            <person name="Freedman E."/>
            <person name="Gellesch M."/>
            <person name="Goldberg J."/>
            <person name="Griggs A."/>
            <person name="Gujja S."/>
            <person name="Heilman E."/>
            <person name="Heiman D."/>
            <person name="Howarth C."/>
            <person name="Mehta T."/>
            <person name="Neiman D."/>
            <person name="Pearson M."/>
            <person name="Roberts A."/>
            <person name="Saif S."/>
            <person name="Shea T."/>
            <person name="Shenoy N."/>
            <person name="Sisk P."/>
            <person name="Stolte C."/>
            <person name="Sykes S."/>
            <person name="White J."/>
            <person name="Yandava C."/>
            <person name="Haas B."/>
            <person name="Nusbaum C."/>
            <person name="Birren B."/>
        </authorList>
    </citation>
    <scope>NUCLEOTIDE SEQUENCE</scope>
    <source>
        <strain evidence="3">ATCC 30864</strain>
    </source>
</reference>
<dbReference type="EMBL" id="KE346360">
    <property type="protein sequence ID" value="KJE89477.1"/>
    <property type="molecule type" value="Genomic_DNA"/>
</dbReference>
<dbReference type="AlphaFoldDB" id="A0A0D2VHQ6"/>
<sequence>MFILNVHGTSLRRLSFARSNEHSSQGCEASLKTPAHQDQTNVRPSFLWSIWGSTSASYSPGKPVETQHKLPLRWAGLRSSSPSAGRQAAEQNPERQLRGVSFK</sequence>
<feature type="region of interest" description="Disordered" evidence="1">
    <location>
        <begin position="77"/>
        <end position="103"/>
    </location>
</feature>